<protein>
    <submittedName>
        <fullName evidence="2">Cell fate regulator YlbF, YheA/YmcA/DUF963 family (Controls sporulation, competence, biofilm development)</fullName>
    </submittedName>
</protein>
<keyword evidence="3" id="KW-1185">Reference proteome</keyword>
<evidence type="ECO:0000313" key="2">
    <source>
        <dbReference type="EMBL" id="SET29913.1"/>
    </source>
</evidence>
<keyword evidence="1" id="KW-0175">Coiled coil</keyword>
<dbReference type="Pfam" id="PF06133">
    <property type="entry name" value="Com_YlbF"/>
    <property type="match status" value="1"/>
</dbReference>
<dbReference type="EMBL" id="FOHE01000008">
    <property type="protein sequence ID" value="SET29913.1"/>
    <property type="molecule type" value="Genomic_DNA"/>
</dbReference>
<dbReference type="SUPFAM" id="SSF158622">
    <property type="entry name" value="YheA/YmcA-like"/>
    <property type="match status" value="1"/>
</dbReference>
<dbReference type="Proteomes" id="UP000198618">
    <property type="component" value="Unassembled WGS sequence"/>
</dbReference>
<dbReference type="STRING" id="930131.SAMN05216389_108126"/>
<evidence type="ECO:0000313" key="3">
    <source>
        <dbReference type="Proteomes" id="UP000198618"/>
    </source>
</evidence>
<feature type="coiled-coil region" evidence="1">
    <location>
        <begin position="86"/>
        <end position="113"/>
    </location>
</feature>
<dbReference type="PANTHER" id="PTHR38448">
    <property type="entry name" value="REGULATORY PROTEIN YLBF-RELATED"/>
    <property type="match status" value="1"/>
</dbReference>
<dbReference type="RefSeq" id="WP_090869581.1">
    <property type="nucleotide sequence ID" value="NZ_FOHE01000008.1"/>
</dbReference>
<accession>A0A1I0DC76</accession>
<dbReference type="InterPro" id="IPR010368">
    <property type="entry name" value="Com_YlbF"/>
</dbReference>
<sequence>MIATLEYVDILDRAELLGNMIIQSEVVVAFQKARNELNTDPEAQKLIRAFNDIKEQYEDVQRFGRYHPDYNEIMKKVRTTKREMDMHEKVATYKIAERNLQRLLDEISEHIAHSVSKDIKVPKDGAALSDSGCGCGSGGSCGCGGSKAS</sequence>
<dbReference type="InterPro" id="IPR023378">
    <property type="entry name" value="YheA/YmcA-like_dom_sf"/>
</dbReference>
<dbReference type="AlphaFoldDB" id="A0A1I0DC76"/>
<dbReference type="InterPro" id="IPR052767">
    <property type="entry name" value="Bact_com_dev_regulator"/>
</dbReference>
<proteinExistence type="predicted"/>
<dbReference type="PANTHER" id="PTHR38448:SF2">
    <property type="entry name" value="REGULATORY PROTEIN YLBF"/>
    <property type="match status" value="1"/>
</dbReference>
<dbReference type="OrthoDB" id="2157513at2"/>
<gene>
    <name evidence="2" type="ORF">SAMN05216389_108126</name>
</gene>
<name>A0A1I0DC76_9BACI</name>
<organism evidence="2 3">
    <name type="scientific">Oceanobacillus limi</name>
    <dbReference type="NCBI Taxonomy" id="930131"/>
    <lineage>
        <taxon>Bacteria</taxon>
        <taxon>Bacillati</taxon>
        <taxon>Bacillota</taxon>
        <taxon>Bacilli</taxon>
        <taxon>Bacillales</taxon>
        <taxon>Bacillaceae</taxon>
        <taxon>Oceanobacillus</taxon>
    </lineage>
</organism>
<dbReference type="Gene3D" id="1.20.1500.10">
    <property type="entry name" value="YheA/YmcA-like"/>
    <property type="match status" value="1"/>
</dbReference>
<evidence type="ECO:0000256" key="1">
    <source>
        <dbReference type="SAM" id="Coils"/>
    </source>
</evidence>
<reference evidence="2 3" key="1">
    <citation type="submission" date="2016-10" db="EMBL/GenBank/DDBJ databases">
        <authorList>
            <person name="de Groot N.N."/>
        </authorList>
    </citation>
    <scope>NUCLEOTIDE SEQUENCE [LARGE SCALE GENOMIC DNA]</scope>
    <source>
        <strain evidence="2 3">IBRC-M 10780</strain>
    </source>
</reference>